<dbReference type="GO" id="GO:0052914">
    <property type="term" value="F:16S rRNA (guanine(1207)-N(2))-methyltransferase activity"/>
    <property type="evidence" value="ECO:0007669"/>
    <property type="project" value="UniProtKB-EC"/>
</dbReference>
<keyword evidence="1" id="KW-0963">Cytoplasm</keyword>
<evidence type="ECO:0000313" key="7">
    <source>
        <dbReference type="Proteomes" id="UP000536909"/>
    </source>
</evidence>
<comment type="caution">
    <text evidence="6">The sequence shown here is derived from an EMBL/GenBank/DDBJ whole genome shotgun (WGS) entry which is preliminary data.</text>
</comment>
<proteinExistence type="predicted"/>
<evidence type="ECO:0000313" key="6">
    <source>
        <dbReference type="EMBL" id="MBB5296063.1"/>
    </source>
</evidence>
<dbReference type="EC" id="2.1.1.172" evidence="6"/>
<keyword evidence="2" id="KW-0698">rRNA processing</keyword>
<sequence length="373" mass="39001">MEAGRYFDVRPALLGPRLEGLHALTKPGVRGFPEVDAAQALLAQTMRKDRVGGEVLDLTAMGGLLASLPGVTLRAVEGSAAALRVLKAAGLATVAAVPGDDLRERWPERARTVALVLAGDRGNAYALAQVAWAHACTPPGGTLYLAGDRDKGFDRYVRAAGNAFGTGETIARDGGMRVAKLVRRPGPTPAYPGPEGYEAFGVKVVGLPGVFSATRPDKATTLLLGTLDDLDLTGKRVLDLGTGTGLIGAWAAQRGAQVTLVDGDLQSVRSARATLAANDLPGEVLHSDVDAALGERTFDVILTNPPFHVGRGVVLDVAREFIAAAARRLNPGGTLYLVANEPLPYETPLRSLGPVRELRREGGFKVLAATRAG</sequence>
<evidence type="ECO:0000256" key="2">
    <source>
        <dbReference type="ARBA" id="ARBA00022552"/>
    </source>
</evidence>
<dbReference type="EMBL" id="JACHFV010000009">
    <property type="protein sequence ID" value="MBB5296063.1"/>
    <property type="molecule type" value="Genomic_DNA"/>
</dbReference>
<dbReference type="InterPro" id="IPR002052">
    <property type="entry name" value="DNA_methylase_N6_adenine_CS"/>
</dbReference>
<evidence type="ECO:0000259" key="5">
    <source>
        <dbReference type="Pfam" id="PF05175"/>
    </source>
</evidence>
<organism evidence="6 7">
    <name type="scientific">Deinococcus metallilatus</name>
    <dbReference type="NCBI Taxonomy" id="1211322"/>
    <lineage>
        <taxon>Bacteria</taxon>
        <taxon>Thermotogati</taxon>
        <taxon>Deinococcota</taxon>
        <taxon>Deinococci</taxon>
        <taxon>Deinococcales</taxon>
        <taxon>Deinococcaceae</taxon>
        <taxon>Deinococcus</taxon>
    </lineage>
</organism>
<feature type="domain" description="Methyltransferase small" evidence="5">
    <location>
        <begin position="202"/>
        <end position="367"/>
    </location>
</feature>
<dbReference type="InterPro" id="IPR046977">
    <property type="entry name" value="RsmC/RlmG"/>
</dbReference>
<dbReference type="InterPro" id="IPR029063">
    <property type="entry name" value="SAM-dependent_MTases_sf"/>
</dbReference>
<dbReference type="InterPro" id="IPR007848">
    <property type="entry name" value="Small_mtfrase_dom"/>
</dbReference>
<dbReference type="PROSITE" id="PS00092">
    <property type="entry name" value="N6_MTASE"/>
    <property type="match status" value="1"/>
</dbReference>
<gene>
    <name evidence="6" type="ORF">HNQ10_002902</name>
</gene>
<keyword evidence="4 6" id="KW-0808">Transferase</keyword>
<dbReference type="PANTHER" id="PTHR47816:SF4">
    <property type="entry name" value="RIBOSOMAL RNA SMALL SUBUNIT METHYLTRANSFERASE C"/>
    <property type="match status" value="1"/>
</dbReference>
<dbReference type="CDD" id="cd02440">
    <property type="entry name" value="AdoMet_MTases"/>
    <property type="match status" value="1"/>
</dbReference>
<dbReference type="SUPFAM" id="SSF53335">
    <property type="entry name" value="S-adenosyl-L-methionine-dependent methyltransferases"/>
    <property type="match status" value="1"/>
</dbReference>
<protein>
    <submittedName>
        <fullName evidence="6">16S rRNA (Guanine1207-N2)-methyltransferase</fullName>
        <ecNumber evidence="6">2.1.1.172</ecNumber>
    </submittedName>
</protein>
<evidence type="ECO:0000256" key="4">
    <source>
        <dbReference type="ARBA" id="ARBA00022679"/>
    </source>
</evidence>
<name>A0ABR6MVV0_9DEIO</name>
<dbReference type="Proteomes" id="UP000536909">
    <property type="component" value="Unassembled WGS sequence"/>
</dbReference>
<evidence type="ECO:0000256" key="1">
    <source>
        <dbReference type="ARBA" id="ARBA00022490"/>
    </source>
</evidence>
<keyword evidence="7" id="KW-1185">Reference proteome</keyword>
<dbReference type="PANTHER" id="PTHR47816">
    <property type="entry name" value="RIBOSOMAL RNA SMALL SUBUNIT METHYLTRANSFERASE C"/>
    <property type="match status" value="1"/>
</dbReference>
<dbReference type="Pfam" id="PF05175">
    <property type="entry name" value="MTS"/>
    <property type="match status" value="1"/>
</dbReference>
<keyword evidence="3 6" id="KW-0489">Methyltransferase</keyword>
<dbReference type="Gene3D" id="3.40.50.150">
    <property type="entry name" value="Vaccinia Virus protein VP39"/>
    <property type="match status" value="2"/>
</dbReference>
<reference evidence="6 7" key="1">
    <citation type="submission" date="2020-08" db="EMBL/GenBank/DDBJ databases">
        <title>Genomic Encyclopedia of Type Strains, Phase IV (KMG-IV): sequencing the most valuable type-strain genomes for metagenomic binning, comparative biology and taxonomic classification.</title>
        <authorList>
            <person name="Goeker M."/>
        </authorList>
    </citation>
    <scope>NUCLEOTIDE SEQUENCE [LARGE SCALE GENOMIC DNA]</scope>
    <source>
        <strain evidence="6 7">DSM 105434</strain>
    </source>
</reference>
<evidence type="ECO:0000256" key="3">
    <source>
        <dbReference type="ARBA" id="ARBA00022603"/>
    </source>
</evidence>
<accession>A0ABR6MVV0</accession>